<keyword evidence="2" id="KW-1185">Reference proteome</keyword>
<name>A0ABP6S552_9ACTN</name>
<dbReference type="EMBL" id="BAAAYL010000001">
    <property type="protein sequence ID" value="GAA3368495.1"/>
    <property type="molecule type" value="Genomic_DNA"/>
</dbReference>
<organism evidence="1 2">
    <name type="scientific">Streptomyces sannanensis</name>
    <dbReference type="NCBI Taxonomy" id="285536"/>
    <lineage>
        <taxon>Bacteria</taxon>
        <taxon>Bacillati</taxon>
        <taxon>Actinomycetota</taxon>
        <taxon>Actinomycetes</taxon>
        <taxon>Kitasatosporales</taxon>
        <taxon>Streptomycetaceae</taxon>
        <taxon>Streptomyces</taxon>
    </lineage>
</organism>
<reference evidence="2" key="1">
    <citation type="journal article" date="2019" name="Int. J. Syst. Evol. Microbiol.">
        <title>The Global Catalogue of Microorganisms (GCM) 10K type strain sequencing project: providing services to taxonomists for standard genome sequencing and annotation.</title>
        <authorList>
            <consortium name="The Broad Institute Genomics Platform"/>
            <consortium name="The Broad Institute Genome Sequencing Center for Infectious Disease"/>
            <person name="Wu L."/>
            <person name="Ma J."/>
        </authorList>
    </citation>
    <scope>NUCLEOTIDE SEQUENCE [LARGE SCALE GENOMIC DNA]</scope>
    <source>
        <strain evidence="2">JCM 9651</strain>
    </source>
</reference>
<gene>
    <name evidence="1" type="ORF">GCM10020367_07060</name>
</gene>
<evidence type="ECO:0000313" key="2">
    <source>
        <dbReference type="Proteomes" id="UP001499990"/>
    </source>
</evidence>
<comment type="caution">
    <text evidence="1">The sequence shown here is derived from an EMBL/GenBank/DDBJ whole genome shotgun (WGS) entry which is preliminary data.</text>
</comment>
<evidence type="ECO:0008006" key="3">
    <source>
        <dbReference type="Google" id="ProtNLM"/>
    </source>
</evidence>
<proteinExistence type="predicted"/>
<evidence type="ECO:0000313" key="1">
    <source>
        <dbReference type="EMBL" id="GAA3368495.1"/>
    </source>
</evidence>
<dbReference type="Proteomes" id="UP001499990">
    <property type="component" value="Unassembled WGS sequence"/>
</dbReference>
<accession>A0ABP6S552</accession>
<protein>
    <recommendedName>
        <fullName evidence="3">Transposase</fullName>
    </recommendedName>
</protein>
<sequence>MVNARRQGQRSGRWSVSLRAERAVRDGKLTRWARRVAVVALAWKEPVRQSAARSRLDAIAHRVSHALLAWK</sequence>